<reference evidence="1 2" key="1">
    <citation type="submission" date="2023-07" db="EMBL/GenBank/DDBJ databases">
        <title>Sequencing the genomes of 1000 actinobacteria strains.</title>
        <authorList>
            <person name="Klenk H.-P."/>
        </authorList>
    </citation>
    <scope>NUCLEOTIDE SEQUENCE [LARGE SCALE GENOMIC DNA]</scope>
    <source>
        <strain evidence="1 2">DSM 45554</strain>
    </source>
</reference>
<organism evidence="1 2">
    <name type="scientific">Promicromonospora iranensis</name>
    <dbReference type="NCBI Taxonomy" id="1105144"/>
    <lineage>
        <taxon>Bacteria</taxon>
        <taxon>Bacillati</taxon>
        <taxon>Actinomycetota</taxon>
        <taxon>Actinomycetes</taxon>
        <taxon>Micrococcales</taxon>
        <taxon>Promicromonosporaceae</taxon>
        <taxon>Promicromonospora</taxon>
    </lineage>
</organism>
<proteinExistence type="predicted"/>
<gene>
    <name evidence="1" type="ORF">J2S48_000457</name>
</gene>
<evidence type="ECO:0000313" key="1">
    <source>
        <dbReference type="EMBL" id="MDR7380942.1"/>
    </source>
</evidence>
<accession>A0ABU2CIB8</accession>
<protein>
    <recommendedName>
        <fullName evidence="3">Histidine kinase</fullName>
    </recommendedName>
</protein>
<sequence length="143" mass="15634">MSSTIENIDRSGLIRLGQSGTPDDVQSAWKAFSSVHAEPVVRISDALEEASLVALEQTWTTVAASLGVVSDRREFLLTVSGEGTFDLPWFHVRANKQFSIRDLGMESDEPDFIASSLDRSVSIAVSTEESEFWILVARNDSAA</sequence>
<keyword evidence="2" id="KW-1185">Reference proteome</keyword>
<evidence type="ECO:0000313" key="2">
    <source>
        <dbReference type="Proteomes" id="UP001183585"/>
    </source>
</evidence>
<comment type="caution">
    <text evidence="1">The sequence shown here is derived from an EMBL/GenBank/DDBJ whole genome shotgun (WGS) entry which is preliminary data.</text>
</comment>
<dbReference type="EMBL" id="JAVDYE010000001">
    <property type="protein sequence ID" value="MDR7380942.1"/>
    <property type="molecule type" value="Genomic_DNA"/>
</dbReference>
<name>A0ABU2CIB8_9MICO</name>
<evidence type="ECO:0008006" key="3">
    <source>
        <dbReference type="Google" id="ProtNLM"/>
    </source>
</evidence>
<dbReference type="RefSeq" id="WP_274992151.1">
    <property type="nucleotide sequence ID" value="NZ_JAJQQP010000002.1"/>
</dbReference>
<dbReference type="Proteomes" id="UP001183585">
    <property type="component" value="Unassembled WGS sequence"/>
</dbReference>